<comment type="caution">
    <text evidence="1">The sequence shown here is derived from an EMBL/GenBank/DDBJ whole genome shotgun (WGS) entry which is preliminary data.</text>
</comment>
<dbReference type="Proteomes" id="UP001218218">
    <property type="component" value="Unassembled WGS sequence"/>
</dbReference>
<dbReference type="AlphaFoldDB" id="A0AAD6YXI1"/>
<dbReference type="EMBL" id="JARIHO010000142">
    <property type="protein sequence ID" value="KAJ7301169.1"/>
    <property type="molecule type" value="Genomic_DNA"/>
</dbReference>
<proteinExistence type="predicted"/>
<protein>
    <submittedName>
        <fullName evidence="1">Uncharacterized protein</fullName>
    </submittedName>
</protein>
<organism evidence="1 2">
    <name type="scientific">Mycena albidolilacea</name>
    <dbReference type="NCBI Taxonomy" id="1033008"/>
    <lineage>
        <taxon>Eukaryota</taxon>
        <taxon>Fungi</taxon>
        <taxon>Dikarya</taxon>
        <taxon>Basidiomycota</taxon>
        <taxon>Agaricomycotina</taxon>
        <taxon>Agaricomycetes</taxon>
        <taxon>Agaricomycetidae</taxon>
        <taxon>Agaricales</taxon>
        <taxon>Marasmiineae</taxon>
        <taxon>Mycenaceae</taxon>
        <taxon>Mycena</taxon>
    </lineage>
</organism>
<evidence type="ECO:0000313" key="1">
    <source>
        <dbReference type="EMBL" id="KAJ7301169.1"/>
    </source>
</evidence>
<gene>
    <name evidence="1" type="ORF">DFH08DRAFT_120669</name>
</gene>
<evidence type="ECO:0000313" key="2">
    <source>
        <dbReference type="Proteomes" id="UP001218218"/>
    </source>
</evidence>
<sequence length="160" mass="17788">MKNKICTLLITSAQADSNHFGRFRGQALRLRAGGYVVCVRKNVCMYANGNAANCCATLPKNQRILFPVEQNGRLLPWMDMFSSNVETKTVMFSEDQEADVGDFGRQAVQRGEYENEGEDAHGKKQKAKAARACARRGAWGAWKARACKRFGALSTQYRSG</sequence>
<reference evidence="1" key="1">
    <citation type="submission" date="2023-03" db="EMBL/GenBank/DDBJ databases">
        <title>Massive genome expansion in bonnet fungi (Mycena s.s.) driven by repeated elements and novel gene families across ecological guilds.</title>
        <authorList>
            <consortium name="Lawrence Berkeley National Laboratory"/>
            <person name="Harder C.B."/>
            <person name="Miyauchi S."/>
            <person name="Viragh M."/>
            <person name="Kuo A."/>
            <person name="Thoen E."/>
            <person name="Andreopoulos B."/>
            <person name="Lu D."/>
            <person name="Skrede I."/>
            <person name="Drula E."/>
            <person name="Henrissat B."/>
            <person name="Morin E."/>
            <person name="Kohler A."/>
            <person name="Barry K."/>
            <person name="LaButti K."/>
            <person name="Morin E."/>
            <person name="Salamov A."/>
            <person name="Lipzen A."/>
            <person name="Mereny Z."/>
            <person name="Hegedus B."/>
            <person name="Baldrian P."/>
            <person name="Stursova M."/>
            <person name="Weitz H."/>
            <person name="Taylor A."/>
            <person name="Grigoriev I.V."/>
            <person name="Nagy L.G."/>
            <person name="Martin F."/>
            <person name="Kauserud H."/>
        </authorList>
    </citation>
    <scope>NUCLEOTIDE SEQUENCE</scope>
    <source>
        <strain evidence="1">CBHHK002</strain>
    </source>
</reference>
<name>A0AAD6YXI1_9AGAR</name>
<accession>A0AAD6YXI1</accession>
<keyword evidence="2" id="KW-1185">Reference proteome</keyword>